<dbReference type="PROSITE" id="PS50126">
    <property type="entry name" value="S1"/>
    <property type="match status" value="1"/>
</dbReference>
<evidence type="ECO:0000313" key="2">
    <source>
        <dbReference type="EMBL" id="RSU10981.1"/>
    </source>
</evidence>
<dbReference type="PANTHER" id="PTHR10724:SF10">
    <property type="entry name" value="S1 RNA-BINDING DOMAIN-CONTAINING PROTEIN 1"/>
    <property type="match status" value="1"/>
</dbReference>
<dbReference type="PANTHER" id="PTHR10724">
    <property type="entry name" value="30S RIBOSOMAL PROTEIN S1"/>
    <property type="match status" value="1"/>
</dbReference>
<dbReference type="InterPro" id="IPR035104">
    <property type="entry name" value="Ribosomal_protein_S1-like"/>
</dbReference>
<evidence type="ECO:0000259" key="1">
    <source>
        <dbReference type="PROSITE" id="PS50126"/>
    </source>
</evidence>
<dbReference type="FunFam" id="2.40.50.140:FF:000051">
    <property type="entry name" value="RNA-binding transcriptional accessory protein"/>
    <property type="match status" value="1"/>
</dbReference>
<dbReference type="RefSeq" id="WP_126814129.1">
    <property type="nucleotide sequence ID" value="NZ_NGKC01000010.1"/>
</dbReference>
<dbReference type="GO" id="GO:0003735">
    <property type="term" value="F:structural constituent of ribosome"/>
    <property type="evidence" value="ECO:0007669"/>
    <property type="project" value="TreeGrafter"/>
</dbReference>
<dbReference type="Gene3D" id="2.40.50.140">
    <property type="entry name" value="Nucleic acid-binding proteins"/>
    <property type="match status" value="1"/>
</dbReference>
<evidence type="ECO:0000313" key="3">
    <source>
        <dbReference type="Proteomes" id="UP000286773"/>
    </source>
</evidence>
<dbReference type="InterPro" id="IPR012340">
    <property type="entry name" value="NA-bd_OB-fold"/>
</dbReference>
<reference evidence="2 3" key="1">
    <citation type="submission" date="2017-05" db="EMBL/GenBank/DDBJ databases">
        <title>Vagococcus spp. assemblies.</title>
        <authorList>
            <person name="Gulvik C.A."/>
        </authorList>
    </citation>
    <scope>NUCLEOTIDE SEQUENCE [LARGE SCALE GENOMIC DNA]</scope>
    <source>
        <strain evidence="2 3">LMG 24798</strain>
    </source>
</reference>
<dbReference type="Proteomes" id="UP000286773">
    <property type="component" value="Unassembled WGS sequence"/>
</dbReference>
<accession>A0A430ASE9</accession>
<sequence>MDYKIGMTVRGNITGIQSYGAFVSLGNGEQGLIHVSEVKNGYIKNIGDTLKVGQQVDVLVIDIDEYSQKISLSLRALETKGYFRSSRKKRYATNKNKKIGFKSIAQALPGWMDEALQKNV</sequence>
<proteinExistence type="predicted"/>
<dbReference type="SMART" id="SM00316">
    <property type="entry name" value="S1"/>
    <property type="match status" value="1"/>
</dbReference>
<name>A0A430ASE9_9ENTE</name>
<keyword evidence="3" id="KW-1185">Reference proteome</keyword>
<dbReference type="SUPFAM" id="SSF50249">
    <property type="entry name" value="Nucleic acid-binding proteins"/>
    <property type="match status" value="1"/>
</dbReference>
<organism evidence="2 3">
    <name type="scientific">Vagococcus acidifermentans</name>
    <dbReference type="NCBI Taxonomy" id="564710"/>
    <lineage>
        <taxon>Bacteria</taxon>
        <taxon>Bacillati</taxon>
        <taxon>Bacillota</taxon>
        <taxon>Bacilli</taxon>
        <taxon>Lactobacillales</taxon>
        <taxon>Enterococcaceae</taxon>
        <taxon>Vagococcus</taxon>
    </lineage>
</organism>
<dbReference type="PRINTS" id="PR00681">
    <property type="entry name" value="RIBOSOMALS1"/>
</dbReference>
<dbReference type="GO" id="GO:0003729">
    <property type="term" value="F:mRNA binding"/>
    <property type="evidence" value="ECO:0007669"/>
    <property type="project" value="TreeGrafter"/>
</dbReference>
<dbReference type="InterPro" id="IPR003029">
    <property type="entry name" value="S1_domain"/>
</dbReference>
<dbReference type="EMBL" id="NGKC01000010">
    <property type="protein sequence ID" value="RSU10981.1"/>
    <property type="molecule type" value="Genomic_DNA"/>
</dbReference>
<comment type="caution">
    <text evidence="2">The sequence shown here is derived from an EMBL/GenBank/DDBJ whole genome shotgun (WGS) entry which is preliminary data.</text>
</comment>
<dbReference type="OrthoDB" id="9810507at2"/>
<dbReference type="AlphaFoldDB" id="A0A430ASE9"/>
<dbReference type="Pfam" id="PF00575">
    <property type="entry name" value="S1"/>
    <property type="match status" value="1"/>
</dbReference>
<dbReference type="GO" id="GO:0006412">
    <property type="term" value="P:translation"/>
    <property type="evidence" value="ECO:0007669"/>
    <property type="project" value="TreeGrafter"/>
</dbReference>
<dbReference type="InterPro" id="IPR050437">
    <property type="entry name" value="Ribos_protein_bS1-like"/>
</dbReference>
<dbReference type="GO" id="GO:0005737">
    <property type="term" value="C:cytoplasm"/>
    <property type="evidence" value="ECO:0007669"/>
    <property type="project" value="UniProtKB-ARBA"/>
</dbReference>
<protein>
    <submittedName>
        <fullName evidence="2">RNA-binding protein</fullName>
    </submittedName>
</protein>
<gene>
    <name evidence="2" type="ORF">CBF27_09820</name>
</gene>
<dbReference type="NCBIfam" id="NF040579">
    <property type="entry name" value="S1_dom_CvfD"/>
    <property type="match status" value="1"/>
</dbReference>
<feature type="domain" description="S1 motif" evidence="1">
    <location>
        <begin position="6"/>
        <end position="75"/>
    </location>
</feature>